<feature type="domain" description="Pseudouridine synthase I TruA alpha/beta" evidence="8">
    <location>
        <begin position="144"/>
        <end position="246"/>
    </location>
</feature>
<dbReference type="InterPro" id="IPR020095">
    <property type="entry name" value="PsdUridine_synth_TruA_C"/>
</dbReference>
<comment type="subunit">
    <text evidence="4">Homodimer.</text>
</comment>
<dbReference type="PIRSF" id="PIRSF001430">
    <property type="entry name" value="tRNA_psdUrid_synth"/>
    <property type="match status" value="1"/>
</dbReference>
<dbReference type="FunFam" id="3.30.70.580:FF:000001">
    <property type="entry name" value="tRNA pseudouridine synthase A"/>
    <property type="match status" value="1"/>
</dbReference>
<evidence type="ECO:0000256" key="5">
    <source>
        <dbReference type="PIRSR" id="PIRSR001430-1"/>
    </source>
</evidence>
<organism evidence="9 11">
    <name type="scientific">Roseburia faecis</name>
    <dbReference type="NCBI Taxonomy" id="301302"/>
    <lineage>
        <taxon>Bacteria</taxon>
        <taxon>Bacillati</taxon>
        <taxon>Bacillota</taxon>
        <taxon>Clostridia</taxon>
        <taxon>Lachnospirales</taxon>
        <taxon>Lachnospiraceae</taxon>
        <taxon>Roseburia</taxon>
    </lineage>
</organism>
<evidence type="ECO:0000256" key="2">
    <source>
        <dbReference type="ARBA" id="ARBA00022694"/>
    </source>
</evidence>
<reference evidence="10 12" key="3">
    <citation type="journal article" date="2019" name="Nat. Med.">
        <title>A library of human gut bacterial isolates paired with longitudinal multiomics data enables mechanistic microbiome research.</title>
        <authorList>
            <person name="Poyet M."/>
            <person name="Groussin M."/>
            <person name="Gibbons S.M."/>
            <person name="Avila-Pacheco J."/>
            <person name="Jiang X."/>
            <person name="Kearney S.M."/>
            <person name="Perrotta A.R."/>
            <person name="Berdy B."/>
            <person name="Zhao S."/>
            <person name="Lieberman T.D."/>
            <person name="Swanson P.K."/>
            <person name="Smith M."/>
            <person name="Roesemann S."/>
            <person name="Alexander J.E."/>
            <person name="Rich S.A."/>
            <person name="Livny J."/>
            <person name="Vlamakis H."/>
            <person name="Clish C."/>
            <person name="Bullock K."/>
            <person name="Deik A."/>
            <person name="Scott J."/>
            <person name="Pierce K.A."/>
            <person name="Xavier R.J."/>
            <person name="Alm E.J."/>
        </authorList>
    </citation>
    <scope>NUCLEOTIDE SEQUENCE [LARGE SCALE GENOMIC DNA]</scope>
    <source>
        <strain evidence="10 12">BIOML-A1</strain>
    </source>
</reference>
<evidence type="ECO:0000313" key="9">
    <source>
        <dbReference type="EMBL" id="CRL40179.1"/>
    </source>
</evidence>
<dbReference type="AlphaFoldDB" id="A0A0M6WSL5"/>
<dbReference type="CDD" id="cd02570">
    <property type="entry name" value="PseudoU_synth_EcTruA"/>
    <property type="match status" value="1"/>
</dbReference>
<comment type="caution">
    <text evidence="4">Lacks conserved residue(s) required for the propagation of feature annotation.</text>
</comment>
<dbReference type="GO" id="GO:0003723">
    <property type="term" value="F:RNA binding"/>
    <property type="evidence" value="ECO:0007669"/>
    <property type="project" value="InterPro"/>
</dbReference>
<dbReference type="NCBIfam" id="TIGR00071">
    <property type="entry name" value="hisT_truA"/>
    <property type="match status" value="1"/>
</dbReference>
<dbReference type="GeneID" id="99747173"/>
<name>A0A0M6WSL5_9FIRM</name>
<gene>
    <name evidence="4 10" type="primary">truA</name>
    <name evidence="10" type="ORF">GMD30_11770</name>
    <name evidence="9" type="ORF">M72_08571</name>
</gene>
<evidence type="ECO:0000313" key="10">
    <source>
        <dbReference type="EMBL" id="MTR82347.1"/>
    </source>
</evidence>
<dbReference type="GO" id="GO:0031119">
    <property type="term" value="P:tRNA pseudouridine synthesis"/>
    <property type="evidence" value="ECO:0007669"/>
    <property type="project" value="UniProtKB-UniRule"/>
</dbReference>
<keyword evidence="2 4" id="KW-0819">tRNA processing</keyword>
<proteinExistence type="inferred from homology"/>
<dbReference type="HAMAP" id="MF_00171">
    <property type="entry name" value="TruA"/>
    <property type="match status" value="1"/>
</dbReference>
<dbReference type="Gene3D" id="3.30.70.660">
    <property type="entry name" value="Pseudouridine synthase I, catalytic domain, C-terminal subdomain"/>
    <property type="match status" value="1"/>
</dbReference>
<keyword evidence="3 4" id="KW-0413">Isomerase</keyword>
<dbReference type="RefSeq" id="WP_022046990.1">
    <property type="nucleotide sequence ID" value="NZ_CP173697.1"/>
</dbReference>
<comment type="function">
    <text evidence="4">Formation of pseudouridine at positions 38, 39 and 40 in the anticodon stem and loop of transfer RNAs.</text>
</comment>
<evidence type="ECO:0000256" key="1">
    <source>
        <dbReference type="ARBA" id="ARBA00009375"/>
    </source>
</evidence>
<evidence type="ECO:0000259" key="8">
    <source>
        <dbReference type="Pfam" id="PF01416"/>
    </source>
</evidence>
<reference evidence="11" key="2">
    <citation type="submission" date="2015-05" db="EMBL/GenBank/DDBJ databases">
        <authorList>
            <consortium name="Pathogen Informatics"/>
        </authorList>
    </citation>
    <scope>NUCLEOTIDE SEQUENCE [LARGE SCALE GENOMIC DNA]</scope>
    <source>
        <strain evidence="11">M72</strain>
    </source>
</reference>
<dbReference type="InterPro" id="IPR001406">
    <property type="entry name" value="PsdUridine_synth_TruA"/>
</dbReference>
<evidence type="ECO:0000313" key="12">
    <source>
        <dbReference type="Proteomes" id="UP000446657"/>
    </source>
</evidence>
<evidence type="ECO:0000256" key="3">
    <source>
        <dbReference type="ARBA" id="ARBA00023235"/>
    </source>
</evidence>
<reference evidence="9" key="1">
    <citation type="submission" date="2015-05" db="EMBL/GenBank/DDBJ databases">
        <authorList>
            <person name="Wang D.B."/>
            <person name="Wang M."/>
        </authorList>
    </citation>
    <scope>NUCLEOTIDE SEQUENCE [LARGE SCALE GENOMIC DNA]</scope>
    <source>
        <strain evidence="9">M72</strain>
    </source>
</reference>
<feature type="binding site" evidence="4 6">
    <location>
        <position position="111"/>
    </location>
    <ligand>
        <name>substrate</name>
    </ligand>
</feature>
<dbReference type="Proteomes" id="UP000049979">
    <property type="component" value="Unassembled WGS sequence"/>
</dbReference>
<dbReference type="PANTHER" id="PTHR11142:SF22">
    <property type="entry name" value="TRNA PSEUDOURIDINE SYNTHASE A 2"/>
    <property type="match status" value="1"/>
</dbReference>
<protein>
    <recommendedName>
        <fullName evidence="4">tRNA pseudouridine synthase A</fullName>
        <ecNumber evidence="4">5.4.99.12</ecNumber>
    </recommendedName>
    <alternativeName>
        <fullName evidence="4">tRNA pseudouridine(38-40) synthase</fullName>
    </alternativeName>
    <alternativeName>
        <fullName evidence="4">tRNA pseudouridylate synthase I</fullName>
    </alternativeName>
    <alternativeName>
        <fullName evidence="4">tRNA-uridine isomerase I</fullName>
    </alternativeName>
</protein>
<dbReference type="EMBL" id="WNAL01000024">
    <property type="protein sequence ID" value="MTR82347.1"/>
    <property type="molecule type" value="Genomic_DNA"/>
</dbReference>
<dbReference type="EMBL" id="CVRR01000033">
    <property type="protein sequence ID" value="CRL40179.1"/>
    <property type="molecule type" value="Genomic_DNA"/>
</dbReference>
<dbReference type="SUPFAM" id="SSF55120">
    <property type="entry name" value="Pseudouridine synthase"/>
    <property type="match status" value="1"/>
</dbReference>
<evidence type="ECO:0000256" key="4">
    <source>
        <dbReference type="HAMAP-Rule" id="MF_00171"/>
    </source>
</evidence>
<dbReference type="OrthoDB" id="9811823at2"/>
<dbReference type="Pfam" id="PF01416">
    <property type="entry name" value="PseudoU_synth_1"/>
    <property type="match status" value="2"/>
</dbReference>
<accession>A0A0M6WSL5</accession>
<evidence type="ECO:0000313" key="11">
    <source>
        <dbReference type="Proteomes" id="UP000049979"/>
    </source>
</evidence>
<dbReference type="EC" id="5.4.99.12" evidence="4"/>
<comment type="catalytic activity">
    <reaction evidence="4 7">
        <text>uridine(38/39/40) in tRNA = pseudouridine(38/39/40) in tRNA</text>
        <dbReference type="Rhea" id="RHEA:22376"/>
        <dbReference type="Rhea" id="RHEA-COMP:10085"/>
        <dbReference type="Rhea" id="RHEA-COMP:10087"/>
        <dbReference type="ChEBI" id="CHEBI:65314"/>
        <dbReference type="ChEBI" id="CHEBI:65315"/>
        <dbReference type="EC" id="5.4.99.12"/>
    </reaction>
</comment>
<dbReference type="GO" id="GO:0160147">
    <property type="term" value="F:tRNA pseudouridine(38-40) synthase activity"/>
    <property type="evidence" value="ECO:0007669"/>
    <property type="project" value="UniProtKB-EC"/>
</dbReference>
<dbReference type="InterPro" id="IPR020097">
    <property type="entry name" value="PsdUridine_synth_TruA_a/b_dom"/>
</dbReference>
<dbReference type="STRING" id="301302.ERS852420_02224"/>
<dbReference type="Proteomes" id="UP000446657">
    <property type="component" value="Unassembled WGS sequence"/>
</dbReference>
<dbReference type="Gene3D" id="3.30.70.580">
    <property type="entry name" value="Pseudouridine synthase I, catalytic domain, N-terminal subdomain"/>
    <property type="match status" value="1"/>
</dbReference>
<evidence type="ECO:0000256" key="7">
    <source>
        <dbReference type="RuleBase" id="RU003792"/>
    </source>
</evidence>
<feature type="domain" description="Pseudouridine synthase I TruA alpha/beta" evidence="8">
    <location>
        <begin position="8"/>
        <end position="105"/>
    </location>
</feature>
<feature type="active site" description="Nucleophile" evidence="4 5">
    <location>
        <position position="53"/>
    </location>
</feature>
<comment type="similarity">
    <text evidence="1 4 7">Belongs to the tRNA pseudouridine synthase TruA family.</text>
</comment>
<dbReference type="InterPro" id="IPR020094">
    <property type="entry name" value="TruA/RsuA/RluB/E/F_N"/>
</dbReference>
<dbReference type="InterPro" id="IPR020103">
    <property type="entry name" value="PsdUridine_synth_cat_dom_sf"/>
</dbReference>
<dbReference type="PANTHER" id="PTHR11142">
    <property type="entry name" value="PSEUDOURIDYLATE SYNTHASE"/>
    <property type="match status" value="1"/>
</dbReference>
<keyword evidence="11" id="KW-1185">Reference proteome</keyword>
<evidence type="ECO:0000256" key="6">
    <source>
        <dbReference type="PIRSR" id="PIRSR001430-2"/>
    </source>
</evidence>
<sequence length="252" mass="28550">MKNYKITVSYDGTRYKGWQVLKSTDATIQGKLQMVLSALAGHPVEVIGSGRTDAGVHAIGQVANFHLDEHFSAEEIFEDLNRHLPEDIAVTKIKEVDDRFHSRYQAVEKTYRYRIRTSPVPNVFERKFLYQYGQTLDVDKMKKAAQALVGTHDFASFCGNRHMKKSTVRTIFSIDLVERDGEIEILYCGNGFLQNMVRILTGTLIEVGRGERAPESMPALLKAKERKQAGYTAPPQGLRLEKVTYETMDGRC</sequence>